<proteinExistence type="predicted"/>
<reference evidence="1 2" key="1">
    <citation type="submission" date="2016-10" db="EMBL/GenBank/DDBJ databases">
        <authorList>
            <person name="de Groot N.N."/>
        </authorList>
    </citation>
    <scope>NUCLEOTIDE SEQUENCE [LARGE SCALE GENOMIC DNA]</scope>
    <source>
        <strain evidence="1 2">CGMCC 1.7727</strain>
    </source>
</reference>
<dbReference type="EMBL" id="FOGL01000001">
    <property type="protein sequence ID" value="SER19258.1"/>
    <property type="molecule type" value="Genomic_DNA"/>
</dbReference>
<keyword evidence="2" id="KW-1185">Reference proteome</keyword>
<protein>
    <recommendedName>
        <fullName evidence="3">DUF2515 domain-containing protein</fullName>
    </recommendedName>
</protein>
<dbReference type="InterPro" id="IPR019658">
    <property type="entry name" value="DUF2515"/>
</dbReference>
<dbReference type="STRING" id="531814.SAMN04487944_101579"/>
<dbReference type="AlphaFoldDB" id="A0A1H9M6D5"/>
<dbReference type="Pfam" id="PF10720">
    <property type="entry name" value="DUF2515"/>
    <property type="match status" value="1"/>
</dbReference>
<evidence type="ECO:0008006" key="3">
    <source>
        <dbReference type="Google" id="ProtNLM"/>
    </source>
</evidence>
<dbReference type="Proteomes" id="UP000199687">
    <property type="component" value="Unassembled WGS sequence"/>
</dbReference>
<sequence length="365" mass="43120">MKALKKALKKLHPLPSHPSALSVTEKEIIHSIEKETVKHNINNITRTNAYLEFYKQCPEIKWAFLAHMVSRNAGWNMTDLKGSFLKKLLSPEQQEYFFSFLERSNWLIFQDAYPQLLLYLECKKRQNNYFHLLRNFGISLFMEAVWNHYYQNGNNDLISVALIINEQHYIENRVVHNPEYQATLFESVEFMLQEWLELNQILFPYRENAKSKAVGLSVHHFAAVQERILLGKRLYHLLFHPDYYAKITDFAINQPHTGSRKDFSQELFHDIDESSPYESVQARLDNCQLLPGSMRIYSPKLTDVWENVPQKPAEKEDWYTDWRVIKYLQKEHNGNIIADIQKEYCEGLKKLELAVLAKQKITKAH</sequence>
<evidence type="ECO:0000313" key="2">
    <source>
        <dbReference type="Proteomes" id="UP000199687"/>
    </source>
</evidence>
<evidence type="ECO:0000313" key="1">
    <source>
        <dbReference type="EMBL" id="SER19258.1"/>
    </source>
</evidence>
<gene>
    <name evidence="1" type="ORF">SAMN04487944_101579</name>
</gene>
<dbReference type="OrthoDB" id="2690514at2"/>
<accession>A0A1H9M6D5</accession>
<dbReference type="RefSeq" id="WP_089738751.1">
    <property type="nucleotide sequence ID" value="NZ_FOGL01000001.1"/>
</dbReference>
<organism evidence="1 2">
    <name type="scientific">Gracilibacillus ureilyticus</name>
    <dbReference type="NCBI Taxonomy" id="531814"/>
    <lineage>
        <taxon>Bacteria</taxon>
        <taxon>Bacillati</taxon>
        <taxon>Bacillota</taxon>
        <taxon>Bacilli</taxon>
        <taxon>Bacillales</taxon>
        <taxon>Bacillaceae</taxon>
        <taxon>Gracilibacillus</taxon>
    </lineage>
</organism>
<name>A0A1H9M6D5_9BACI</name>